<sequence length="90" mass="10094">MQDCPLYISTNKLYHSVMEQKIPLQTIRKTMMRLLKEAMNFTPVISTKDYVSIDSDQSQTWSDSLSDVINGIANISTCSISLVPVGPKIL</sequence>
<evidence type="ECO:0000313" key="2">
    <source>
        <dbReference type="Proteomes" id="UP000837857"/>
    </source>
</evidence>
<feature type="non-terminal residue" evidence="1">
    <location>
        <position position="90"/>
    </location>
</feature>
<proteinExistence type="predicted"/>
<name>A0ABN8HZN0_9NEOP</name>
<dbReference type="EMBL" id="OW152826">
    <property type="protein sequence ID" value="CAH2042611.1"/>
    <property type="molecule type" value="Genomic_DNA"/>
</dbReference>
<dbReference type="Proteomes" id="UP000837857">
    <property type="component" value="Chromosome 14"/>
</dbReference>
<gene>
    <name evidence="1" type="ORF">IPOD504_LOCUS3961</name>
</gene>
<evidence type="ECO:0000313" key="1">
    <source>
        <dbReference type="EMBL" id="CAH2042611.1"/>
    </source>
</evidence>
<protein>
    <submittedName>
        <fullName evidence="1">Uncharacterized protein</fullName>
    </submittedName>
</protein>
<accession>A0ABN8HZN0</accession>
<reference evidence="1" key="1">
    <citation type="submission" date="2022-03" db="EMBL/GenBank/DDBJ databases">
        <authorList>
            <person name="Martin H S."/>
        </authorList>
    </citation>
    <scope>NUCLEOTIDE SEQUENCE</scope>
</reference>
<organism evidence="1 2">
    <name type="scientific">Iphiclides podalirius</name>
    <name type="common">scarce swallowtail</name>
    <dbReference type="NCBI Taxonomy" id="110791"/>
    <lineage>
        <taxon>Eukaryota</taxon>
        <taxon>Metazoa</taxon>
        <taxon>Ecdysozoa</taxon>
        <taxon>Arthropoda</taxon>
        <taxon>Hexapoda</taxon>
        <taxon>Insecta</taxon>
        <taxon>Pterygota</taxon>
        <taxon>Neoptera</taxon>
        <taxon>Endopterygota</taxon>
        <taxon>Lepidoptera</taxon>
        <taxon>Glossata</taxon>
        <taxon>Ditrysia</taxon>
        <taxon>Papilionoidea</taxon>
        <taxon>Papilionidae</taxon>
        <taxon>Papilioninae</taxon>
        <taxon>Iphiclides</taxon>
    </lineage>
</organism>
<keyword evidence="2" id="KW-1185">Reference proteome</keyword>